<comment type="caution">
    <text evidence="2">The sequence shown here is derived from an EMBL/GenBank/DDBJ whole genome shotgun (WGS) entry which is preliminary data.</text>
</comment>
<dbReference type="OrthoDB" id="3830242at2"/>
<organism evidence="2 3">
    <name type="scientific">Knoellia aerolata DSM 18566</name>
    <dbReference type="NCBI Taxonomy" id="1385519"/>
    <lineage>
        <taxon>Bacteria</taxon>
        <taxon>Bacillati</taxon>
        <taxon>Actinomycetota</taxon>
        <taxon>Actinomycetes</taxon>
        <taxon>Micrococcales</taxon>
        <taxon>Intrasporangiaceae</taxon>
        <taxon>Knoellia</taxon>
    </lineage>
</organism>
<keyword evidence="1" id="KW-1133">Transmembrane helix</keyword>
<dbReference type="AlphaFoldDB" id="A0A0A0JY97"/>
<name>A0A0A0JY97_9MICO</name>
<evidence type="ECO:0000313" key="3">
    <source>
        <dbReference type="Proteomes" id="UP000030013"/>
    </source>
</evidence>
<dbReference type="RefSeq" id="WP_035935474.1">
    <property type="nucleotide sequence ID" value="NZ_AVPL01000013.1"/>
</dbReference>
<dbReference type="EMBL" id="AVPL01000013">
    <property type="protein sequence ID" value="KGN41719.1"/>
    <property type="molecule type" value="Genomic_DNA"/>
</dbReference>
<accession>A0A0A0JY97</accession>
<dbReference type="Proteomes" id="UP000030013">
    <property type="component" value="Unassembled WGS sequence"/>
</dbReference>
<keyword evidence="1" id="KW-0812">Transmembrane</keyword>
<proteinExistence type="predicted"/>
<evidence type="ECO:0000256" key="1">
    <source>
        <dbReference type="SAM" id="Phobius"/>
    </source>
</evidence>
<keyword evidence="1" id="KW-0472">Membrane</keyword>
<feature type="transmembrane region" description="Helical" evidence="1">
    <location>
        <begin position="27"/>
        <end position="47"/>
    </location>
</feature>
<dbReference type="STRING" id="1385519.N801_06085"/>
<gene>
    <name evidence="2" type="ORF">N801_06085</name>
</gene>
<dbReference type="eggNOG" id="ENOG50347RQ">
    <property type="taxonomic scope" value="Bacteria"/>
</dbReference>
<keyword evidence="3" id="KW-1185">Reference proteome</keyword>
<evidence type="ECO:0000313" key="2">
    <source>
        <dbReference type="EMBL" id="KGN41719.1"/>
    </source>
</evidence>
<protein>
    <submittedName>
        <fullName evidence="2">Uncharacterized protein</fullName>
    </submittedName>
</protein>
<sequence>MSATPPDVREPVAEDGTATVPRRPSRWWIVAVPVAIVTMLAASGYRVPVFWWESGQHHEIADGEAEEWVAVAEQTSDAHGDLTRRYSVRLAGLGGADPAYVARFDEFRLADGMVARTVRLDFRADPGQSLKNCALTLVDDEGRQYRVGHVHDGIGPKTRVCVPEETPGPGLPIIESEVRGRLPEGEQPRPREWSVSPAIAVPENATFVELRISFEDPDYVTLRLPR</sequence>
<reference evidence="2 3" key="1">
    <citation type="submission" date="2013-08" db="EMBL/GenBank/DDBJ databases">
        <title>The genome sequence of Knoellia aerolata.</title>
        <authorList>
            <person name="Zhu W."/>
            <person name="Wang G."/>
        </authorList>
    </citation>
    <scope>NUCLEOTIDE SEQUENCE [LARGE SCALE GENOMIC DNA]</scope>
    <source>
        <strain evidence="2 3">DSM 18566</strain>
    </source>
</reference>